<gene>
    <name evidence="2" type="ORF">AVDCRST_MAG18-490</name>
</gene>
<evidence type="ECO:0000313" key="2">
    <source>
        <dbReference type="EMBL" id="CAA9553350.1"/>
    </source>
</evidence>
<protein>
    <submittedName>
        <fullName evidence="2">Uncharacterized protein</fullName>
    </submittedName>
</protein>
<feature type="compositionally biased region" description="Low complexity" evidence="1">
    <location>
        <begin position="108"/>
        <end position="124"/>
    </location>
</feature>
<accession>A0A6J4UMB9</accession>
<feature type="compositionally biased region" description="Polar residues" evidence="1">
    <location>
        <begin position="145"/>
        <end position="155"/>
    </location>
</feature>
<organism evidence="2">
    <name type="scientific">uncultured Thermomicrobiales bacterium</name>
    <dbReference type="NCBI Taxonomy" id="1645740"/>
    <lineage>
        <taxon>Bacteria</taxon>
        <taxon>Pseudomonadati</taxon>
        <taxon>Thermomicrobiota</taxon>
        <taxon>Thermomicrobia</taxon>
        <taxon>Thermomicrobiales</taxon>
        <taxon>environmental samples</taxon>
    </lineage>
</organism>
<feature type="non-terminal residue" evidence="2">
    <location>
        <position position="1"/>
    </location>
</feature>
<proteinExistence type="predicted"/>
<dbReference type="AlphaFoldDB" id="A0A6J4UMB9"/>
<feature type="non-terminal residue" evidence="2">
    <location>
        <position position="196"/>
    </location>
</feature>
<sequence>WRHWQRRCGRDHCGRGCRCRSPCGSTTGGGASSWRRAHWRRRPRCWWRAGQRSGASSRRARCADCPRSRSNISRRVGGITSSVTSMRRPGRSNATSATSSRPPSGTVRPSPISTSISTSPSRPPGARRSRMWPISGVTPAAGTIRRQSGTGRSTRCASCATWPRAGCRHSPPRRWPSRRVWCWLAGRCGVWRVTSG</sequence>
<name>A0A6J4UMB9_9BACT</name>
<evidence type="ECO:0000256" key="1">
    <source>
        <dbReference type="SAM" id="MobiDB-lite"/>
    </source>
</evidence>
<feature type="region of interest" description="Disordered" evidence="1">
    <location>
        <begin position="73"/>
        <end position="155"/>
    </location>
</feature>
<dbReference type="EMBL" id="CADCWN010000035">
    <property type="protein sequence ID" value="CAA9553350.1"/>
    <property type="molecule type" value="Genomic_DNA"/>
</dbReference>
<feature type="compositionally biased region" description="Polar residues" evidence="1">
    <location>
        <begin position="92"/>
        <end position="103"/>
    </location>
</feature>
<reference evidence="2" key="1">
    <citation type="submission" date="2020-02" db="EMBL/GenBank/DDBJ databases">
        <authorList>
            <person name="Meier V. D."/>
        </authorList>
    </citation>
    <scope>NUCLEOTIDE SEQUENCE</scope>
    <source>
        <strain evidence="2">AVDCRST_MAG18</strain>
    </source>
</reference>